<comment type="caution">
    <text evidence="6">The sequence shown here is derived from an EMBL/GenBank/DDBJ whole genome shotgun (WGS) entry which is preliminary data.</text>
</comment>
<name>A0AB36T978_9BACI</name>
<dbReference type="Gene3D" id="3.10.450.30">
    <property type="entry name" value="Microbial ribonucleases"/>
    <property type="match status" value="1"/>
</dbReference>
<dbReference type="GO" id="GO:0016787">
    <property type="term" value="F:hydrolase activity"/>
    <property type="evidence" value="ECO:0007669"/>
    <property type="project" value="UniProtKB-KW"/>
</dbReference>
<evidence type="ECO:0000256" key="1">
    <source>
        <dbReference type="ARBA" id="ARBA00022722"/>
    </source>
</evidence>
<dbReference type="SUPFAM" id="SSF53933">
    <property type="entry name" value="Microbial ribonucleases"/>
    <property type="match status" value="1"/>
</dbReference>
<dbReference type="InterPro" id="IPR000026">
    <property type="entry name" value="N1-like"/>
</dbReference>
<dbReference type="EMBL" id="NUAP01000006">
    <property type="protein sequence ID" value="PEN91993.1"/>
    <property type="molecule type" value="Genomic_DNA"/>
</dbReference>
<evidence type="ECO:0000313" key="6">
    <source>
        <dbReference type="EMBL" id="PEN91993.1"/>
    </source>
</evidence>
<reference evidence="6 7" key="1">
    <citation type="submission" date="2017-09" db="EMBL/GenBank/DDBJ databases">
        <title>Large-scale bioinformatics analysis of Bacillus genomes uncovers conserved roles of natural products in bacterial physiology.</title>
        <authorList>
            <consortium name="Agbiome Team Llc"/>
            <person name="Bleich R.M."/>
            <person name="Kirk G.J."/>
            <person name="Santa Maria K.C."/>
            <person name="Allen S.E."/>
            <person name="Farag S."/>
            <person name="Shank E.A."/>
            <person name="Bowers A."/>
        </authorList>
    </citation>
    <scope>NUCLEOTIDE SEQUENCE [LARGE SCALE GENOMIC DNA]</scope>
    <source>
        <strain evidence="6 7">AFS027629</strain>
    </source>
</reference>
<dbReference type="Pfam" id="PF25023">
    <property type="entry name" value="TEN_YD-shell"/>
    <property type="match status" value="1"/>
</dbReference>
<gene>
    <name evidence="6" type="ORF">CN551_02635</name>
</gene>
<dbReference type="InterPro" id="IPR016191">
    <property type="entry name" value="Ribonuclease/ribotoxin"/>
</dbReference>
<accession>A0AB36T978</accession>
<dbReference type="NCBIfam" id="TIGR03696">
    <property type="entry name" value="Rhs_assc_core"/>
    <property type="match status" value="1"/>
</dbReference>
<keyword evidence="2" id="KW-0677">Repeat</keyword>
<dbReference type="Proteomes" id="UP000220078">
    <property type="component" value="Unassembled WGS sequence"/>
</dbReference>
<dbReference type="InterPro" id="IPR050708">
    <property type="entry name" value="T6SS_VgrG/RHS"/>
</dbReference>
<keyword evidence="1" id="KW-0540">Nuclease</keyword>
<evidence type="ECO:0000313" key="7">
    <source>
        <dbReference type="Proteomes" id="UP000220078"/>
    </source>
</evidence>
<sequence length="268" mass="29944">MKAQGQTLFYHYNPHGDVVAMTDSNGQVVANYEYDAWGNVLKSETTGIAADNPFGYAGYMYDKEIGMYYLIARYYNPEHGVFLSVDPDPGDGDDPITQNGYTYGDNNPVMLVDPDGHWVWLAINGGFAVYDGYKAYKSGASAKMIVRKAAYSAIGGGKFKVAKGVLKSGRTLTKIPQKAYKVHNQIKRNNGKAPKGYAGGRTFDNDGRGNGKILPRNTKYREYDVNPLIKKKNRGGQRLVIGNNGKAYYTKNHYKTFVQFPRKKRMIR</sequence>
<evidence type="ECO:0000256" key="4">
    <source>
        <dbReference type="SAM" id="MobiDB-lite"/>
    </source>
</evidence>
<feature type="region of interest" description="Disordered" evidence="4">
    <location>
        <begin position="189"/>
        <end position="215"/>
    </location>
</feature>
<dbReference type="PANTHER" id="PTHR32305:SF17">
    <property type="entry name" value="TRNA NUCLEASE WAPA"/>
    <property type="match status" value="1"/>
</dbReference>
<dbReference type="GO" id="GO:0004521">
    <property type="term" value="F:RNA endonuclease activity"/>
    <property type="evidence" value="ECO:0007669"/>
    <property type="project" value="InterPro"/>
</dbReference>
<dbReference type="Pfam" id="PF00545">
    <property type="entry name" value="Ribonuclease"/>
    <property type="match status" value="1"/>
</dbReference>
<dbReference type="InterPro" id="IPR022385">
    <property type="entry name" value="Rhs_assc_core"/>
</dbReference>
<evidence type="ECO:0000256" key="3">
    <source>
        <dbReference type="ARBA" id="ARBA00022801"/>
    </source>
</evidence>
<dbReference type="GO" id="GO:0003723">
    <property type="term" value="F:RNA binding"/>
    <property type="evidence" value="ECO:0007669"/>
    <property type="project" value="InterPro"/>
</dbReference>
<dbReference type="Gene3D" id="2.180.10.10">
    <property type="entry name" value="RHS repeat-associated core"/>
    <property type="match status" value="1"/>
</dbReference>
<evidence type="ECO:0000256" key="2">
    <source>
        <dbReference type="ARBA" id="ARBA00022737"/>
    </source>
</evidence>
<organism evidence="6 7">
    <name type="scientific">Bacillus toyonensis</name>
    <dbReference type="NCBI Taxonomy" id="155322"/>
    <lineage>
        <taxon>Bacteria</taxon>
        <taxon>Bacillati</taxon>
        <taxon>Bacillota</taxon>
        <taxon>Bacilli</taxon>
        <taxon>Bacillales</taxon>
        <taxon>Bacillaceae</taxon>
        <taxon>Bacillus</taxon>
        <taxon>Bacillus cereus group</taxon>
    </lineage>
</organism>
<protein>
    <submittedName>
        <fullName evidence="6">Type IV secretion protein Rhs</fullName>
    </submittedName>
</protein>
<feature type="domain" description="Teneurin-like YD-shell" evidence="5">
    <location>
        <begin position="6"/>
        <end position="109"/>
    </location>
</feature>
<dbReference type="PANTHER" id="PTHR32305">
    <property type="match status" value="1"/>
</dbReference>
<keyword evidence="3" id="KW-0378">Hydrolase</keyword>
<evidence type="ECO:0000259" key="5">
    <source>
        <dbReference type="Pfam" id="PF25023"/>
    </source>
</evidence>
<dbReference type="AlphaFoldDB" id="A0AB36T978"/>
<dbReference type="InterPro" id="IPR056823">
    <property type="entry name" value="TEN-like_YD-shell"/>
</dbReference>
<proteinExistence type="predicted"/>